<proteinExistence type="predicted"/>
<dbReference type="RefSeq" id="WP_167539306.1">
    <property type="nucleotide sequence ID" value="NZ_BLIR01000003.1"/>
</dbReference>
<dbReference type="SUPFAM" id="SSF117987">
    <property type="entry name" value="CRISPR-associated protein"/>
    <property type="match status" value="2"/>
</dbReference>
<accession>A0A640V4U8</accession>
<dbReference type="GeneID" id="96286896"/>
<gene>
    <name evidence="2" type="ORF">Stube_58290</name>
</gene>
<reference evidence="2 3" key="1">
    <citation type="submission" date="2019-12" db="EMBL/GenBank/DDBJ databases">
        <title>Whole genome shotgun sequence of Streptomyces tubercidicus NBRC 13090.</title>
        <authorList>
            <person name="Ichikawa N."/>
            <person name="Kimura A."/>
            <person name="Kitahashi Y."/>
            <person name="Komaki H."/>
            <person name="Tamura T."/>
        </authorList>
    </citation>
    <scope>NUCLEOTIDE SEQUENCE [LARGE SCALE GENOMIC DNA]</scope>
    <source>
        <strain evidence="2 3">NBRC 13090</strain>
    </source>
</reference>
<sequence length="273" mass="29665">MTYLSRIRINPLRAESRRLLANPRAMRGAVMGGIPDAPQGDRVLWRLDADNPRRPHLFVLTSAKPDWTHIVEKAGWPDADGEHAAVRDYAPLLDQIAVGREFAFRLTASPVQNTAAPMSPTPTQAARLAAAADSDSKRVRGFRLGHSTASAQLNWFLTRTARWGFDVPTARTDAPAPGLADSRTADDARNTEVGTEDAGPARDIRITASRRHSFVKNGKGPRVTIQSATFEGRLQVTDPAAFVTRLLEGIGPSKAYGCGLLTLAPLRSRTTLQ</sequence>
<name>A0A640V4U8_9ACTN</name>
<dbReference type="InterPro" id="IPR010179">
    <property type="entry name" value="CRISPR-assoc_prot_Cse3"/>
</dbReference>
<dbReference type="Gene3D" id="3.30.70.1210">
    <property type="entry name" value="Crispr-associated protein, domain 2"/>
    <property type="match status" value="1"/>
</dbReference>
<dbReference type="Proteomes" id="UP000431826">
    <property type="component" value="Unassembled WGS sequence"/>
</dbReference>
<keyword evidence="3" id="KW-1185">Reference proteome</keyword>
<protein>
    <submittedName>
        <fullName evidence="2">Type I-E CRISPR-associated protein Cas6/Cse3/CasE</fullName>
    </submittedName>
</protein>
<dbReference type="NCBIfam" id="TIGR01907">
    <property type="entry name" value="casE_Cse3"/>
    <property type="match status" value="1"/>
</dbReference>
<dbReference type="EMBL" id="BLIR01000003">
    <property type="protein sequence ID" value="GFE41156.1"/>
    <property type="molecule type" value="Genomic_DNA"/>
</dbReference>
<feature type="region of interest" description="Disordered" evidence="1">
    <location>
        <begin position="171"/>
        <end position="198"/>
    </location>
</feature>
<comment type="caution">
    <text evidence="2">The sequence shown here is derived from an EMBL/GenBank/DDBJ whole genome shotgun (WGS) entry which is preliminary data.</text>
</comment>
<dbReference type="Pfam" id="PF08798">
    <property type="entry name" value="CRISPR_assoc"/>
    <property type="match status" value="1"/>
</dbReference>
<evidence type="ECO:0000313" key="2">
    <source>
        <dbReference type="EMBL" id="GFE41156.1"/>
    </source>
</evidence>
<evidence type="ECO:0000256" key="1">
    <source>
        <dbReference type="SAM" id="MobiDB-lite"/>
    </source>
</evidence>
<dbReference type="AlphaFoldDB" id="A0A640V4U8"/>
<organism evidence="2 3">
    <name type="scientific">Streptomyces tubercidicus</name>
    <dbReference type="NCBI Taxonomy" id="47759"/>
    <lineage>
        <taxon>Bacteria</taxon>
        <taxon>Bacillati</taxon>
        <taxon>Actinomycetota</taxon>
        <taxon>Actinomycetes</taxon>
        <taxon>Kitasatosporales</taxon>
        <taxon>Streptomycetaceae</taxon>
        <taxon>Streptomyces</taxon>
    </lineage>
</organism>
<dbReference type="Gene3D" id="3.30.70.1200">
    <property type="entry name" value="Crispr-associated protein, domain 1"/>
    <property type="match status" value="1"/>
</dbReference>
<evidence type="ECO:0000313" key="3">
    <source>
        <dbReference type="Proteomes" id="UP000431826"/>
    </source>
</evidence>
<dbReference type="SMART" id="SM01101">
    <property type="entry name" value="CRISPR_assoc"/>
    <property type="match status" value="1"/>
</dbReference>
<dbReference type="CDD" id="cd09727">
    <property type="entry name" value="Cas6_I-E"/>
    <property type="match status" value="1"/>
</dbReference>